<evidence type="ECO:0000313" key="11">
    <source>
        <dbReference type="Proteomes" id="UP001642409"/>
    </source>
</evidence>
<feature type="transmembrane region" description="Helical" evidence="7">
    <location>
        <begin position="141"/>
        <end position="163"/>
    </location>
</feature>
<comment type="similarity">
    <text evidence="7">Belongs to the DHHC palmitoyltransferase family.</text>
</comment>
<accession>A0AA86Q7F0</accession>
<dbReference type="AlphaFoldDB" id="A0AA86Q7F0"/>
<dbReference type="InterPro" id="IPR001594">
    <property type="entry name" value="Palmitoyltrfase_DHHC"/>
</dbReference>
<dbReference type="Pfam" id="PF01529">
    <property type="entry name" value="DHHC"/>
    <property type="match status" value="1"/>
</dbReference>
<keyword evidence="5 7" id="KW-0472">Membrane</keyword>
<evidence type="ECO:0000256" key="5">
    <source>
        <dbReference type="ARBA" id="ARBA00023136"/>
    </source>
</evidence>
<comment type="subcellular location">
    <subcellularLocation>
        <location evidence="1">Membrane</location>
        <topology evidence="1">Multi-pass membrane protein</topology>
    </subcellularLocation>
</comment>
<evidence type="ECO:0000313" key="9">
    <source>
        <dbReference type="EMBL" id="CAI9950767.1"/>
    </source>
</evidence>
<comment type="catalytic activity">
    <reaction evidence="7">
        <text>L-cysteinyl-[protein] + hexadecanoyl-CoA = S-hexadecanoyl-L-cysteinyl-[protein] + CoA</text>
        <dbReference type="Rhea" id="RHEA:36683"/>
        <dbReference type="Rhea" id="RHEA-COMP:10131"/>
        <dbReference type="Rhea" id="RHEA-COMP:11032"/>
        <dbReference type="ChEBI" id="CHEBI:29950"/>
        <dbReference type="ChEBI" id="CHEBI:57287"/>
        <dbReference type="ChEBI" id="CHEBI:57379"/>
        <dbReference type="ChEBI" id="CHEBI:74151"/>
        <dbReference type="EC" id="2.3.1.225"/>
    </reaction>
</comment>
<protein>
    <recommendedName>
        <fullName evidence="7">Palmitoyltransferase</fullName>
        <ecNumber evidence="7">2.3.1.225</ecNumber>
    </recommendedName>
</protein>
<evidence type="ECO:0000256" key="2">
    <source>
        <dbReference type="ARBA" id="ARBA00022679"/>
    </source>
</evidence>
<keyword evidence="11" id="KW-1185">Reference proteome</keyword>
<organism evidence="9">
    <name type="scientific">Hexamita inflata</name>
    <dbReference type="NCBI Taxonomy" id="28002"/>
    <lineage>
        <taxon>Eukaryota</taxon>
        <taxon>Metamonada</taxon>
        <taxon>Diplomonadida</taxon>
        <taxon>Hexamitidae</taxon>
        <taxon>Hexamitinae</taxon>
        <taxon>Hexamita</taxon>
    </lineage>
</organism>
<keyword evidence="4 7" id="KW-1133">Transmembrane helix</keyword>
<evidence type="ECO:0000256" key="6">
    <source>
        <dbReference type="ARBA" id="ARBA00023315"/>
    </source>
</evidence>
<dbReference type="PANTHER" id="PTHR12246">
    <property type="entry name" value="PALMITOYLTRANSFERASE ZDHHC16"/>
    <property type="match status" value="1"/>
</dbReference>
<proteinExistence type="inferred from homology"/>
<keyword evidence="2 7" id="KW-0808">Transferase</keyword>
<feature type="domain" description="Palmitoyltransferase DHHC" evidence="8">
    <location>
        <begin position="94"/>
        <end position="214"/>
    </location>
</feature>
<evidence type="ECO:0000256" key="7">
    <source>
        <dbReference type="RuleBase" id="RU079119"/>
    </source>
</evidence>
<dbReference type="EMBL" id="CAXDID020000248">
    <property type="protein sequence ID" value="CAL6063890.1"/>
    <property type="molecule type" value="Genomic_DNA"/>
</dbReference>
<dbReference type="PROSITE" id="PS50216">
    <property type="entry name" value="DHHC"/>
    <property type="match status" value="1"/>
</dbReference>
<dbReference type="EMBL" id="CATOUU010000818">
    <property type="protein sequence ID" value="CAI9950767.1"/>
    <property type="molecule type" value="Genomic_DNA"/>
</dbReference>
<evidence type="ECO:0000256" key="1">
    <source>
        <dbReference type="ARBA" id="ARBA00004141"/>
    </source>
</evidence>
<name>A0AA86Q7F0_9EUKA</name>
<evidence type="ECO:0000256" key="4">
    <source>
        <dbReference type="ARBA" id="ARBA00022989"/>
    </source>
</evidence>
<evidence type="ECO:0000259" key="8">
    <source>
        <dbReference type="Pfam" id="PF01529"/>
    </source>
</evidence>
<comment type="domain">
    <text evidence="7">The DHHC domain is required for palmitoyltransferase activity.</text>
</comment>
<reference evidence="10 11" key="2">
    <citation type="submission" date="2024-07" db="EMBL/GenBank/DDBJ databases">
        <authorList>
            <person name="Akdeniz Z."/>
        </authorList>
    </citation>
    <scope>NUCLEOTIDE SEQUENCE [LARGE SCALE GENOMIC DNA]</scope>
</reference>
<dbReference type="EC" id="2.3.1.225" evidence="7"/>
<dbReference type="GO" id="GO:0019706">
    <property type="term" value="F:protein-cysteine S-palmitoyltransferase activity"/>
    <property type="evidence" value="ECO:0007669"/>
    <property type="project" value="UniProtKB-EC"/>
</dbReference>
<dbReference type="GO" id="GO:0016020">
    <property type="term" value="C:membrane"/>
    <property type="evidence" value="ECO:0007669"/>
    <property type="project" value="UniProtKB-SubCell"/>
</dbReference>
<sequence length="277" mass="31687">MSVLMRRENTLIIEPGSDISKIQIINFILLPNSKKHFEGPPLYAVLSNAPKWLKILILPLYYYLVVNYFAAYMQAVFSDPGRPPKNPEDSLTTRCQKCNHIKPERTHHCSVCNQCCMKYDHHCPWVANCVGLKNYGYFIKFLVTGLIASSLSLLIEILALFSSKFCTHCTTTTRTLSAILCLTFSACSVMCCAMMFFSHVPYLKSNQTTVESYDNDFDKRQAKKNGLNYEYPYDRGLKKNLEEVFGPKIILSWLVPFWRNVLAVDGLGYVNCKNNKL</sequence>
<dbReference type="Proteomes" id="UP001642409">
    <property type="component" value="Unassembled WGS sequence"/>
</dbReference>
<gene>
    <name evidence="9" type="ORF">HINF_LOCUS38412</name>
    <name evidence="10" type="ORF">HINF_LOCUS51089</name>
</gene>
<keyword evidence="3 7" id="KW-0812">Transmembrane</keyword>
<evidence type="ECO:0000313" key="10">
    <source>
        <dbReference type="EMBL" id="CAL6063890.1"/>
    </source>
</evidence>
<feature type="transmembrane region" description="Helical" evidence="7">
    <location>
        <begin position="175"/>
        <end position="197"/>
    </location>
</feature>
<reference evidence="9" key="1">
    <citation type="submission" date="2023-06" db="EMBL/GenBank/DDBJ databases">
        <authorList>
            <person name="Kurt Z."/>
        </authorList>
    </citation>
    <scope>NUCLEOTIDE SEQUENCE</scope>
</reference>
<dbReference type="InterPro" id="IPR039859">
    <property type="entry name" value="PFA4/ZDH16/20/ERF2-like"/>
</dbReference>
<keyword evidence="6 7" id="KW-0012">Acyltransferase</keyword>
<comment type="caution">
    <text evidence="9">The sequence shown here is derived from an EMBL/GenBank/DDBJ whole genome shotgun (WGS) entry which is preliminary data.</text>
</comment>
<feature type="transmembrane region" description="Helical" evidence="7">
    <location>
        <begin position="60"/>
        <end position="77"/>
    </location>
</feature>
<evidence type="ECO:0000256" key="3">
    <source>
        <dbReference type="ARBA" id="ARBA00022692"/>
    </source>
</evidence>